<accession>A0A418V9N5</accession>
<proteinExistence type="predicted"/>
<evidence type="ECO:0000313" key="1">
    <source>
        <dbReference type="EMBL" id="RJF72824.1"/>
    </source>
</evidence>
<reference evidence="1 2" key="1">
    <citation type="submission" date="2018-09" db="EMBL/GenBank/DDBJ databases">
        <authorList>
            <person name="Zhu H."/>
        </authorList>
    </citation>
    <scope>NUCLEOTIDE SEQUENCE [LARGE SCALE GENOMIC DNA]</scope>
    <source>
        <strain evidence="1 2">K2S05-167</strain>
    </source>
</reference>
<dbReference type="EMBL" id="QYUJ01000014">
    <property type="protein sequence ID" value="RJF72824.1"/>
    <property type="molecule type" value="Genomic_DNA"/>
</dbReference>
<keyword evidence="2" id="KW-1185">Reference proteome</keyword>
<dbReference type="Proteomes" id="UP000286287">
    <property type="component" value="Unassembled WGS sequence"/>
</dbReference>
<sequence>MRCRRMTFRIRSRRWERALGAGRIKMLGMLEQFSELRVLWCTSTERSIFRPAHLNSLVLLGQKHGVLLSNALKMERA</sequence>
<name>A0A418V9N5_9DEIO</name>
<evidence type="ECO:0000313" key="2">
    <source>
        <dbReference type="Proteomes" id="UP000286287"/>
    </source>
</evidence>
<dbReference type="AlphaFoldDB" id="A0A418V9N5"/>
<dbReference type="AntiFam" id="ANF00254">
    <property type="entry name" value="DNA repeat"/>
</dbReference>
<organism evidence="1 2">
    <name type="scientific">Deinococcus cavernae</name>
    <dbReference type="NCBI Taxonomy" id="2320857"/>
    <lineage>
        <taxon>Bacteria</taxon>
        <taxon>Thermotogati</taxon>
        <taxon>Deinococcota</taxon>
        <taxon>Deinococci</taxon>
        <taxon>Deinococcales</taxon>
        <taxon>Deinococcaceae</taxon>
        <taxon>Deinococcus</taxon>
    </lineage>
</organism>
<gene>
    <name evidence="1" type="ORF">D3875_16005</name>
</gene>
<comment type="caution">
    <text evidence="1">The sequence shown here is derived from an EMBL/GenBank/DDBJ whole genome shotgun (WGS) entry which is preliminary data.</text>
</comment>
<protein>
    <submittedName>
        <fullName evidence="1">Uncharacterized protein</fullName>
    </submittedName>
</protein>